<feature type="domain" description="PKD" evidence="2">
    <location>
        <begin position="2472"/>
        <end position="2538"/>
    </location>
</feature>
<dbReference type="Gene3D" id="2.60.40.10">
    <property type="entry name" value="Immunoglobulins"/>
    <property type="match status" value="13"/>
</dbReference>
<feature type="region of interest" description="Disordered" evidence="1">
    <location>
        <begin position="170"/>
        <end position="199"/>
    </location>
</feature>
<reference evidence="4" key="1">
    <citation type="submission" date="2016-10" db="EMBL/GenBank/DDBJ databases">
        <authorList>
            <person name="Varghese N."/>
            <person name="Submissions S."/>
        </authorList>
    </citation>
    <scope>NUCLEOTIDE SEQUENCE [LARGE SCALE GENOMIC DNA]</scope>
    <source>
        <strain evidence="4">CGMCC 1.10329</strain>
    </source>
</reference>
<feature type="domain" description="PKD" evidence="2">
    <location>
        <begin position="2120"/>
        <end position="2195"/>
    </location>
</feature>
<feature type="domain" description="PKD" evidence="2">
    <location>
        <begin position="2019"/>
        <end position="2102"/>
    </location>
</feature>
<name>A0A1I5U139_9EURY</name>
<evidence type="ECO:0000256" key="1">
    <source>
        <dbReference type="SAM" id="MobiDB-lite"/>
    </source>
</evidence>
<feature type="domain" description="PKD" evidence="2">
    <location>
        <begin position="1845"/>
        <end position="1929"/>
    </location>
</feature>
<dbReference type="InterPro" id="IPR011047">
    <property type="entry name" value="Quinoprotein_ADH-like_sf"/>
</dbReference>
<proteinExistence type="predicted"/>
<dbReference type="InterPro" id="IPR029865">
    <property type="entry name" value="KIAA0319-like"/>
</dbReference>
<organism evidence="3 4">
    <name type="scientific">Halolamina pelagica</name>
    <dbReference type="NCBI Taxonomy" id="699431"/>
    <lineage>
        <taxon>Archaea</taxon>
        <taxon>Methanobacteriati</taxon>
        <taxon>Methanobacteriota</taxon>
        <taxon>Stenosarchaea group</taxon>
        <taxon>Halobacteria</taxon>
        <taxon>Halobacteriales</taxon>
        <taxon>Haloferacaceae</taxon>
    </lineage>
</organism>
<dbReference type="PANTHER" id="PTHR46182:SF2">
    <property type="entry name" value="FI19480P1"/>
    <property type="match status" value="1"/>
</dbReference>
<dbReference type="SUPFAM" id="SSF50998">
    <property type="entry name" value="Quinoprotein alcohol dehydrogenase-like"/>
    <property type="match status" value="2"/>
</dbReference>
<keyword evidence="4" id="KW-1185">Reference proteome</keyword>
<dbReference type="InterPro" id="IPR015943">
    <property type="entry name" value="WD40/YVTN_repeat-like_dom_sf"/>
</dbReference>
<feature type="domain" description="PKD" evidence="2">
    <location>
        <begin position="1325"/>
        <end position="1407"/>
    </location>
</feature>
<evidence type="ECO:0000313" key="3">
    <source>
        <dbReference type="EMBL" id="SFP89035.1"/>
    </source>
</evidence>
<dbReference type="InterPro" id="IPR002372">
    <property type="entry name" value="PQQ_rpt_dom"/>
</dbReference>
<dbReference type="Proteomes" id="UP000183769">
    <property type="component" value="Unassembled WGS sequence"/>
</dbReference>
<sequence>MNRHRRLLAFTLAVCVVTAGIPLTGAFTSISADRSVSVSVASDADAFLALEPSAGPNGAYAEQTDGTLELRFDGSGVIGDGLNPDAKTSFGDVFTVTNKGTDQVRVRIRDDTSDIAFYTTIGETQYRLDGTNVSGAPLPVGAELNVSVRINSENASAIESVDTITIDATADEASDRGADDNESTPPPGGSDGAPTTNIRNGELQLTGTAESGDSLRLDLATLPNASGDRIEAQSIRINYTEQTSLRTTVDLNSTAGNDSGPGDVSPPENGTVLTYLNVSHPQTPDSAIGDATFRFVVPHGEDPPGTVDLLRYNNTTATWETQPTEVSFVRNSTDGYVYEARTDSLSLFAVIERVRGMLIRTEETSATIDASLLADPDSSFPVTAYGTYRNQSFNASYWDERATRNADDAAAVIREKIGVSVREAAKDTLISKAVSIVDGVLKTSLRVSGIGSLLTALDITLSSSEFVGSFGPAIQQKTVAIHVDPGTASHDALRTKLAALEENSRELKTAVRNDNVARQNALLREREQLLEDTYRLLPQYVDDVHTDVVGNTAGLEDPRAYKQIRSNAESLRMLLLLDHQVTTKRLYGAPDKSLARDTSMPTHGWTAFNRSEVYDTIDHTNDYVVLRINGSRAAAANNSLDIDIRGTNASAFETLLVSERPDSPRRVEGREIDGVGSRASGVVAPEDEQYLVIRSDGAVGPLRVLVSAGNTTVPVSVTERAGPDIQRPHADLIRSPEPVTLRDGDVVYPTNTSETRLAWQLWDDKTPTEEIEYRVRVDRGEGFSAWTDWQFAPADGRVSPDLNYDAGITRVQLQVRDGSNRTAVRNADIVVSPGVPQTALAAPDDPTSDAIYVRVLPERRIERIELQYRREGAETFKTWTNITDTRDIGRLSAPAEGELVVRARAVGLDGDVSAWATERVTYEKRDTESPDAELVQAPALRPTPTQGGVAERRVTNAAETTLAWDVEDDTTAADELEYRVRTTDGSWSAWRSTESGRIETTVDVLRDGTVVSLEVRDAAGNVATRQVAVYRDTDAPSVSITARDSVLGAVVNPNADEPLRRVQLQVRGENQSEWRSVRSLPGTQQETISVGSAGSYELRARGVDSAGNVGSWSEPVQFDSLPATYGESVINEETAVAGGTVQEFNVGDAVVGAAQGYVLYNAFVDEIDGELLLNMYMLSREGNRIPVSSIELTEERNQTIQADLPGNLTSDAKLQVEVRGNGTVVLASLRAIGAGPDVPPPTVSPERPTVDETVRLSVPGDWPGENYVSTYQWDVDGDGAFENETASPSLNTSYRTGGTRNVTVAVTDVFGATRTANATVSVNSPPEAVLRAPTAIKTGEVVTLDAGGSTDPDGNLTAYRWSIDGADDRTGSETRVSFADDGTYSVTLVVEDEDGATDRVTRAVSVENRPPQVTASVNETDPLVGEGVRFSADGSLDTDGSITEVAWDLDADGTYERSGSQITKAFEEPGDKTIGVRVTDDDGATNTTTVRVHVNVPPESRLNTSSPVLTNETVVVDATESTDPDGTIAAYQWEVAGPAAVPDGTTTDTLSYPDDGVYPVTVTVVDDDGAIDTVTRNVTVENRPPEVNGEVVNETPVVGEPVEFTAAGSTDPDGTVVSTGWDTDGDGTVETNGTQATAVYDSFGVRTATVTVTDDDGATSRSTVSFYVNAPPRASIGSSSPALTDEPIRLRAIDDSDPDGQIVEYAWDTDGDGTPEADGNSTTVSFSDDGTYSVALTVTDNNGTATTVTRNLTVRNRPPRPVIDRNVTVPLIEEPVRFEAANSTDPDGSVTAYEWDLDNDGEFDETGATVMTAFAESGNNTVTLRVIDDDGSTNTTAVRVHVNVPPESRLNTSGPVLTNETVVVDATESADPDGSIVAYQWETAGPATVPDGARTDTLSYRDDGVYAVSVTVVDDDGAVDTVTRNVTVENRPPEVNGEVVNETPVVGEPVEFTAAGSVDPDGSVVGTGWDTDDDGAVEVNGTQATAVYDSFGVRTATVTVTDDDGAANRSTVAFYVNAPPRASISSSGPALTDEPVQLRAVNGSDPDGRIIDYRWDVDDDGAAEVNGSSTTVSFPDDGTYPVALTVVDNNGTATTVTRNVTVRNRPPRPVTDRNVTVPLVDELVEFEAAGSTDPDGSVTAYEWDLDGDGEFDRTGATVTTAFAESGNNTVTLRVTDDDGSTNTTNVTVRVNEPPVANITGPLSVPTGETLELTAAGSFDPDGRITEYVWHLRGRSTTGQNLTTEFHDDGNYTVNLTVTDDAGATTTVTRVVEVTNRPPSATLSRINESDPVTVGQPIAWNTSVGDADGTIDNVTLRLSPPSDTETTRFVPVTGAETEIELNESGAWNLTLVAVDDDGARTVRCRTVDVNARPVAEIGVSKAPVAGEPVTLTAFANDSDGTVESYEWVVGNRTLTGRDVTFTPETAGERSVTLVVTDDDGAERVVRRTVEIDSPLDAEVYIEQFFGGHILSAYADIDTEDPGSVRYRWDVDDDGEYEATGGERVVSEPGTYEFTVRATNTETNKTVVANETVTVESLPADIRVNWTNRDTNGGELAADHGQVYVPAGEQGFNEDPADASLTALSSETGTENWDVSLQFNPSDVRTTDDAVYAIGRGIARIDPDTGTVRWAIVPDGNPEFTFTEDRLFISSEESVTAIDIATGETVWNRSGIDVDEQLVSDGRLVIADQEYGFPGESTLVAYDTTTGDVLWNRTDNGTWDLNTAEDGPVIASDDGEIRAYDAGTGTLDWATMPQPNGSTSLYIDRVVVRNGTIVVRGDDYPRGYVVGLAFDGSVEWSLGLNTDQQLAPGTDRVYAIGGGNATAIEPSTGTVQWDRNVPIESSYPTTVGDSLRPIVVADYGLAIVLDPATGETLWRGPTGGAIYRATYADGTIYIATDDGTYAVELLSDRLPSD</sequence>
<protein>
    <submittedName>
        <fullName evidence="3">Outer membrane protein assembly factor BamB, contains PQQ-like beta-propeller repeat</fullName>
    </submittedName>
</protein>
<feature type="domain" description="PKD" evidence="2">
    <location>
        <begin position="2193"/>
        <end position="2278"/>
    </location>
</feature>
<dbReference type="Pfam" id="PF13360">
    <property type="entry name" value="PQQ_2"/>
    <property type="match status" value="2"/>
</dbReference>
<dbReference type="InterPro" id="IPR022409">
    <property type="entry name" value="PKD/Chitinase_dom"/>
</dbReference>
<dbReference type="Pfam" id="PF18911">
    <property type="entry name" value="PKD_4"/>
    <property type="match status" value="12"/>
</dbReference>
<dbReference type="CDD" id="cd00146">
    <property type="entry name" value="PKD"/>
    <property type="match status" value="11"/>
</dbReference>
<feature type="domain" description="PKD" evidence="2">
    <location>
        <begin position="1497"/>
        <end position="1581"/>
    </location>
</feature>
<dbReference type="SMART" id="SM00564">
    <property type="entry name" value="PQQ"/>
    <property type="match status" value="4"/>
</dbReference>
<feature type="domain" description="PKD" evidence="2">
    <location>
        <begin position="1933"/>
        <end position="2023"/>
    </location>
</feature>
<dbReference type="InterPro" id="IPR035986">
    <property type="entry name" value="PKD_dom_sf"/>
</dbReference>
<dbReference type="SMART" id="SM00089">
    <property type="entry name" value="PKD"/>
    <property type="match status" value="14"/>
</dbReference>
<dbReference type="InterPro" id="IPR018391">
    <property type="entry name" value="PQQ_b-propeller_rpt"/>
</dbReference>
<feature type="domain" description="PKD" evidence="2">
    <location>
        <begin position="1671"/>
        <end position="1754"/>
    </location>
</feature>
<feature type="domain" description="PKD" evidence="2">
    <location>
        <begin position="1585"/>
        <end position="1675"/>
    </location>
</feature>
<dbReference type="EMBL" id="FOXI01000011">
    <property type="protein sequence ID" value="SFP89035.1"/>
    <property type="molecule type" value="Genomic_DNA"/>
</dbReference>
<dbReference type="Gene3D" id="2.130.10.10">
    <property type="entry name" value="YVTN repeat-like/Quinoprotein amine dehydrogenase"/>
    <property type="match status" value="2"/>
</dbReference>
<evidence type="ECO:0000313" key="4">
    <source>
        <dbReference type="Proteomes" id="UP000183769"/>
    </source>
</evidence>
<dbReference type="PANTHER" id="PTHR46182">
    <property type="entry name" value="FI19480P1"/>
    <property type="match status" value="1"/>
</dbReference>
<dbReference type="SUPFAM" id="SSF49299">
    <property type="entry name" value="PKD domain"/>
    <property type="match status" value="13"/>
</dbReference>
<dbReference type="InterPro" id="IPR000601">
    <property type="entry name" value="PKD_dom"/>
</dbReference>
<feature type="domain" description="PKD" evidence="2">
    <location>
        <begin position="1264"/>
        <end position="1329"/>
    </location>
</feature>
<accession>A0A1I5U139</accession>
<dbReference type="GO" id="GO:0031410">
    <property type="term" value="C:cytoplasmic vesicle"/>
    <property type="evidence" value="ECO:0007669"/>
    <property type="project" value="TreeGrafter"/>
</dbReference>
<dbReference type="InterPro" id="IPR013783">
    <property type="entry name" value="Ig-like_fold"/>
</dbReference>
<gene>
    <name evidence="3" type="ORF">SAMN05216277_11164</name>
</gene>
<feature type="domain" description="PKD" evidence="2">
    <location>
        <begin position="1773"/>
        <end position="1849"/>
    </location>
</feature>
<evidence type="ECO:0000259" key="2">
    <source>
        <dbReference type="PROSITE" id="PS50093"/>
    </source>
</evidence>
<dbReference type="PROSITE" id="PS50093">
    <property type="entry name" value="PKD"/>
    <property type="match status" value="12"/>
</dbReference>
<dbReference type="GO" id="GO:0016020">
    <property type="term" value="C:membrane"/>
    <property type="evidence" value="ECO:0007669"/>
    <property type="project" value="TreeGrafter"/>
</dbReference>